<organism evidence="6">
    <name type="scientific">Setaria italica</name>
    <name type="common">Foxtail millet</name>
    <name type="synonym">Panicum italicum</name>
    <dbReference type="NCBI Taxonomy" id="4555"/>
    <lineage>
        <taxon>Eukaryota</taxon>
        <taxon>Viridiplantae</taxon>
        <taxon>Streptophyta</taxon>
        <taxon>Embryophyta</taxon>
        <taxon>Tracheophyta</taxon>
        <taxon>Spermatophyta</taxon>
        <taxon>Magnoliopsida</taxon>
        <taxon>Liliopsida</taxon>
        <taxon>Poales</taxon>
        <taxon>Poaceae</taxon>
        <taxon>PACMAD clade</taxon>
        <taxon>Panicoideae</taxon>
        <taxon>Panicodae</taxon>
        <taxon>Paniceae</taxon>
        <taxon>Cenchrinae</taxon>
        <taxon>Setaria</taxon>
    </lineage>
</organism>
<proteinExistence type="predicted"/>
<evidence type="ECO:0000256" key="1">
    <source>
        <dbReference type="ARBA" id="ARBA00022614"/>
    </source>
</evidence>
<evidence type="ECO:0000256" key="2">
    <source>
        <dbReference type="ARBA" id="ARBA00022737"/>
    </source>
</evidence>
<evidence type="ECO:0000256" key="4">
    <source>
        <dbReference type="ARBA" id="ARBA00023180"/>
    </source>
</evidence>
<sequence>MCTHFYCRVHILLFCECTLTISNSFMHVTKIPDYVITINCTNFRDISFNKLTGQVPANFGGMMALQYLYLTDNMLTGDLPAWMLKNKASNKVNMDISYNNFTGNPPSECQQANVNMVSSFSSSNDNSLQSCLRKNLPCMGKSHCKFTYTEQIDQSSC</sequence>
<feature type="chain" id="PRO_5016984710" description="Leucine-rich repeat-containing N-terminal plant-type domain-containing protein" evidence="5">
    <location>
        <begin position="23"/>
        <end position="157"/>
    </location>
</feature>
<dbReference type="EMBL" id="CM003533">
    <property type="protein sequence ID" value="RCV30337.1"/>
    <property type="molecule type" value="Genomic_DNA"/>
</dbReference>
<keyword evidence="2" id="KW-0677">Repeat</keyword>
<name>A0A368RJG1_SETIT</name>
<dbReference type="AlphaFoldDB" id="A0A368RJG1"/>
<reference evidence="6" key="2">
    <citation type="submission" date="2015-07" db="EMBL/GenBank/DDBJ databases">
        <authorList>
            <person name="Noorani M."/>
        </authorList>
    </citation>
    <scope>NUCLEOTIDE SEQUENCE</scope>
    <source>
        <strain evidence="6">Yugu1</strain>
    </source>
</reference>
<dbReference type="InterPro" id="IPR032675">
    <property type="entry name" value="LRR_dom_sf"/>
</dbReference>
<reference evidence="6" key="1">
    <citation type="journal article" date="2012" name="Nat. Biotechnol.">
        <title>Reference genome sequence of the model plant Setaria.</title>
        <authorList>
            <person name="Bennetzen J.L."/>
            <person name="Schmutz J."/>
            <person name="Wang H."/>
            <person name="Percifield R."/>
            <person name="Hawkins J."/>
            <person name="Pontaroli A.C."/>
            <person name="Estep M."/>
            <person name="Feng L."/>
            <person name="Vaughn J.N."/>
            <person name="Grimwood J."/>
            <person name="Jenkins J."/>
            <person name="Barry K."/>
            <person name="Lindquist E."/>
            <person name="Hellsten U."/>
            <person name="Deshpande S."/>
            <person name="Wang X."/>
            <person name="Wu X."/>
            <person name="Mitros T."/>
            <person name="Triplett J."/>
            <person name="Yang X."/>
            <person name="Ye C.Y."/>
            <person name="Mauro-Herrera M."/>
            <person name="Wang L."/>
            <person name="Li P."/>
            <person name="Sharma M."/>
            <person name="Sharma R."/>
            <person name="Ronald P.C."/>
            <person name="Panaud O."/>
            <person name="Kellogg E.A."/>
            <person name="Brutnell T.P."/>
            <person name="Doust A.N."/>
            <person name="Tuskan G.A."/>
            <person name="Rokhsar D."/>
            <person name="Devos K.M."/>
        </authorList>
    </citation>
    <scope>NUCLEOTIDE SEQUENCE [LARGE SCALE GENOMIC DNA]</scope>
    <source>
        <strain evidence="6">Yugu1</strain>
    </source>
</reference>
<dbReference type="SUPFAM" id="SSF52058">
    <property type="entry name" value="L domain-like"/>
    <property type="match status" value="1"/>
</dbReference>
<keyword evidence="4" id="KW-0325">Glycoprotein</keyword>
<dbReference type="Gene3D" id="3.80.10.10">
    <property type="entry name" value="Ribonuclease Inhibitor"/>
    <property type="match status" value="1"/>
</dbReference>
<keyword evidence="5" id="KW-0732">Signal</keyword>
<keyword evidence="1" id="KW-0433">Leucine-rich repeat</keyword>
<evidence type="ECO:0008006" key="7">
    <source>
        <dbReference type="Google" id="ProtNLM"/>
    </source>
</evidence>
<dbReference type="PANTHER" id="PTHR48056:SF78">
    <property type="entry name" value="PROTEIN KINASE DOMAIN-CONTAINING PROTEIN"/>
    <property type="match status" value="1"/>
</dbReference>
<dbReference type="InterPro" id="IPR050647">
    <property type="entry name" value="Plant_LRR-RLKs"/>
</dbReference>
<dbReference type="PANTHER" id="PTHR48056">
    <property type="entry name" value="LRR RECEPTOR-LIKE SERINE/THREONINE-PROTEIN KINASE-RELATED"/>
    <property type="match status" value="1"/>
</dbReference>
<evidence type="ECO:0000313" key="6">
    <source>
        <dbReference type="EMBL" id="RCV30337.1"/>
    </source>
</evidence>
<gene>
    <name evidence="6" type="ORF">SETIT_6G086700v2</name>
</gene>
<evidence type="ECO:0000256" key="5">
    <source>
        <dbReference type="SAM" id="SignalP"/>
    </source>
</evidence>
<dbReference type="InterPro" id="IPR001611">
    <property type="entry name" value="Leu-rich_rpt"/>
</dbReference>
<dbReference type="OrthoDB" id="1740691at2759"/>
<protein>
    <recommendedName>
        <fullName evidence="7">Leucine-rich repeat-containing N-terminal plant-type domain-containing protein</fullName>
    </recommendedName>
</protein>
<keyword evidence="3" id="KW-0675">Receptor</keyword>
<dbReference type="Pfam" id="PF00560">
    <property type="entry name" value="LRR_1"/>
    <property type="match status" value="2"/>
</dbReference>
<evidence type="ECO:0000256" key="3">
    <source>
        <dbReference type="ARBA" id="ARBA00023170"/>
    </source>
</evidence>
<accession>A0A368RJG1</accession>
<feature type="signal peptide" evidence="5">
    <location>
        <begin position="1"/>
        <end position="22"/>
    </location>
</feature>